<proteinExistence type="predicted"/>
<evidence type="ECO:0000313" key="2">
    <source>
        <dbReference type="Proteomes" id="UP000177723"/>
    </source>
</evidence>
<accession>A0A1F5WP56</accession>
<dbReference type="InterPro" id="IPR005883">
    <property type="entry name" value="PilM"/>
</dbReference>
<dbReference type="PANTHER" id="PTHR32432">
    <property type="entry name" value="CELL DIVISION PROTEIN FTSA-RELATED"/>
    <property type="match status" value="1"/>
</dbReference>
<comment type="caution">
    <text evidence="1">The sequence shown here is derived from an EMBL/GenBank/DDBJ whole genome shotgun (WGS) entry which is preliminary data.</text>
</comment>
<dbReference type="PANTHER" id="PTHR32432:SF3">
    <property type="entry name" value="ETHANOLAMINE UTILIZATION PROTEIN EUTJ"/>
    <property type="match status" value="1"/>
</dbReference>
<organism evidence="1 2">
    <name type="scientific">Candidatus Giovannonibacteria bacterium RIFCSPHIGHO2_12_FULL_43_15</name>
    <dbReference type="NCBI Taxonomy" id="1798341"/>
    <lineage>
        <taxon>Bacteria</taxon>
        <taxon>Candidatus Giovannoniibacteriota</taxon>
    </lineage>
</organism>
<dbReference type="InterPro" id="IPR050696">
    <property type="entry name" value="FtsA/MreB"/>
</dbReference>
<reference evidence="1 2" key="1">
    <citation type="journal article" date="2016" name="Nat. Commun.">
        <title>Thousands of microbial genomes shed light on interconnected biogeochemical processes in an aquifer system.</title>
        <authorList>
            <person name="Anantharaman K."/>
            <person name="Brown C.T."/>
            <person name="Hug L.A."/>
            <person name="Sharon I."/>
            <person name="Castelle C.J."/>
            <person name="Probst A.J."/>
            <person name="Thomas B.C."/>
            <person name="Singh A."/>
            <person name="Wilkins M.J."/>
            <person name="Karaoz U."/>
            <person name="Brodie E.L."/>
            <person name="Williams K.H."/>
            <person name="Hubbard S.S."/>
            <person name="Banfield J.F."/>
        </authorList>
    </citation>
    <scope>NUCLEOTIDE SEQUENCE [LARGE SCALE GENOMIC DNA]</scope>
</reference>
<dbReference type="NCBIfam" id="TIGR01175">
    <property type="entry name" value="pilM"/>
    <property type="match status" value="1"/>
</dbReference>
<evidence type="ECO:0008006" key="3">
    <source>
        <dbReference type="Google" id="ProtNLM"/>
    </source>
</evidence>
<name>A0A1F5WP56_9BACT</name>
<dbReference type="EMBL" id="MFHT01000018">
    <property type="protein sequence ID" value="OGF77420.1"/>
    <property type="molecule type" value="Genomic_DNA"/>
</dbReference>
<dbReference type="Gene3D" id="3.30.1490.300">
    <property type="match status" value="1"/>
</dbReference>
<dbReference type="Proteomes" id="UP000177723">
    <property type="component" value="Unassembled WGS sequence"/>
</dbReference>
<dbReference type="CDD" id="cd24049">
    <property type="entry name" value="ASKHA_NBD_PilM"/>
    <property type="match status" value="1"/>
</dbReference>
<protein>
    <recommendedName>
        <fullName evidence="3">SHS2 domain-containing protein</fullName>
    </recommendedName>
</protein>
<gene>
    <name evidence="1" type="ORF">A3F23_01610</name>
</gene>
<dbReference type="SUPFAM" id="SSF53067">
    <property type="entry name" value="Actin-like ATPase domain"/>
    <property type="match status" value="2"/>
</dbReference>
<dbReference type="Gene3D" id="3.30.420.40">
    <property type="match status" value="2"/>
</dbReference>
<dbReference type="PIRSF" id="PIRSF019169">
    <property type="entry name" value="PilM"/>
    <property type="match status" value="1"/>
</dbReference>
<dbReference type="InterPro" id="IPR043129">
    <property type="entry name" value="ATPase_NBD"/>
</dbReference>
<dbReference type="Pfam" id="PF11104">
    <property type="entry name" value="PilM_2"/>
    <property type="match status" value="1"/>
</dbReference>
<dbReference type="AlphaFoldDB" id="A0A1F5WP56"/>
<sequence length="373" mass="41748">MEIPFLNKLFLGDGFALFKKKSQVLGVDLGSSNLKIVQLKKERSRILLETYGEIATGPYADLPVGKSAHLLDAKVREMMMDLMKEAGAKAEQAIVSLPLRSSFIKVISFPIISEEELKEAIPFEARKHIPVPTNEVVLNWMVLPQGEFSKSGDEGFIKERKTQDILLIAIHRDAIEKYQNIFQSTRLGVKAFEIEIFSYARSVLSKELHPSLLIDLGAQSTRFAIVDYGVIRMAHTIDRGSLELTDALSRSLGIEFDRAEHLKYDTGLSSRPEHKEIKSVIEPILDNIFSEGSRVISEYYKKYGRSVKKAYLLGGGALLNGIQDFAVSRFGIEVRFADPFSKVEYPAFLKETLREIGPTFATAMGAALRAIEE</sequence>
<evidence type="ECO:0000313" key="1">
    <source>
        <dbReference type="EMBL" id="OGF77420.1"/>
    </source>
</evidence>